<keyword evidence="2" id="KW-1185">Reference proteome</keyword>
<name>A0A1L9VI97_ASPGL</name>
<evidence type="ECO:0000313" key="2">
    <source>
        <dbReference type="Proteomes" id="UP000184300"/>
    </source>
</evidence>
<gene>
    <name evidence="1" type="ORF">ASPGLDRAFT_416698</name>
</gene>
<proteinExistence type="predicted"/>
<dbReference type="GeneID" id="34461726"/>
<organism evidence="1 2">
    <name type="scientific">Aspergillus glaucus CBS 516.65</name>
    <dbReference type="NCBI Taxonomy" id="1160497"/>
    <lineage>
        <taxon>Eukaryota</taxon>
        <taxon>Fungi</taxon>
        <taxon>Dikarya</taxon>
        <taxon>Ascomycota</taxon>
        <taxon>Pezizomycotina</taxon>
        <taxon>Eurotiomycetes</taxon>
        <taxon>Eurotiomycetidae</taxon>
        <taxon>Eurotiales</taxon>
        <taxon>Aspergillaceae</taxon>
        <taxon>Aspergillus</taxon>
        <taxon>Aspergillus subgen. Aspergillus</taxon>
    </lineage>
</organism>
<protein>
    <submittedName>
        <fullName evidence="1">Uncharacterized protein</fullName>
    </submittedName>
</protein>
<dbReference type="EMBL" id="KV878899">
    <property type="protein sequence ID" value="OJJ83595.1"/>
    <property type="molecule type" value="Genomic_DNA"/>
</dbReference>
<sequence length="124" mass="14442">MFYACMDEEQMIIRQSRLQSFEHEGSAPLDLFARFLLSLPISENVEPRNKRLHTARRVPNPHHHRLSRQIRLRNLQRPSRIPFQDRFGGKTIQELDRSAGWGFCFPVGGGHALRLPERNLGSQL</sequence>
<dbReference type="VEuPathDB" id="FungiDB:ASPGLDRAFT_416698"/>
<dbReference type="RefSeq" id="XP_022400293.1">
    <property type="nucleotide sequence ID" value="XM_022545465.1"/>
</dbReference>
<evidence type="ECO:0000313" key="1">
    <source>
        <dbReference type="EMBL" id="OJJ83595.1"/>
    </source>
</evidence>
<reference evidence="2" key="1">
    <citation type="journal article" date="2017" name="Genome Biol.">
        <title>Comparative genomics reveals high biological diversity and specific adaptations in the industrially and medically important fungal genus Aspergillus.</title>
        <authorList>
            <person name="de Vries R.P."/>
            <person name="Riley R."/>
            <person name="Wiebenga A."/>
            <person name="Aguilar-Osorio G."/>
            <person name="Amillis S."/>
            <person name="Uchima C.A."/>
            <person name="Anderluh G."/>
            <person name="Asadollahi M."/>
            <person name="Askin M."/>
            <person name="Barry K."/>
            <person name="Battaglia E."/>
            <person name="Bayram O."/>
            <person name="Benocci T."/>
            <person name="Braus-Stromeyer S.A."/>
            <person name="Caldana C."/>
            <person name="Canovas D."/>
            <person name="Cerqueira G.C."/>
            <person name="Chen F."/>
            <person name="Chen W."/>
            <person name="Choi C."/>
            <person name="Clum A."/>
            <person name="Dos Santos R.A."/>
            <person name="Damasio A.R."/>
            <person name="Diallinas G."/>
            <person name="Emri T."/>
            <person name="Fekete E."/>
            <person name="Flipphi M."/>
            <person name="Freyberg S."/>
            <person name="Gallo A."/>
            <person name="Gournas C."/>
            <person name="Habgood R."/>
            <person name="Hainaut M."/>
            <person name="Harispe M.L."/>
            <person name="Henrissat B."/>
            <person name="Hilden K.S."/>
            <person name="Hope R."/>
            <person name="Hossain A."/>
            <person name="Karabika E."/>
            <person name="Karaffa L."/>
            <person name="Karanyi Z."/>
            <person name="Krasevec N."/>
            <person name="Kuo A."/>
            <person name="Kusch H."/>
            <person name="LaButti K."/>
            <person name="Lagendijk E.L."/>
            <person name="Lapidus A."/>
            <person name="Levasseur A."/>
            <person name="Lindquist E."/>
            <person name="Lipzen A."/>
            <person name="Logrieco A.F."/>
            <person name="MacCabe A."/>
            <person name="Maekelae M.R."/>
            <person name="Malavazi I."/>
            <person name="Melin P."/>
            <person name="Meyer V."/>
            <person name="Mielnichuk N."/>
            <person name="Miskei M."/>
            <person name="Molnar A.P."/>
            <person name="Mule G."/>
            <person name="Ngan C.Y."/>
            <person name="Orejas M."/>
            <person name="Orosz E."/>
            <person name="Ouedraogo J.P."/>
            <person name="Overkamp K.M."/>
            <person name="Park H.-S."/>
            <person name="Perrone G."/>
            <person name="Piumi F."/>
            <person name="Punt P.J."/>
            <person name="Ram A.F."/>
            <person name="Ramon A."/>
            <person name="Rauscher S."/>
            <person name="Record E."/>
            <person name="Riano-Pachon D.M."/>
            <person name="Robert V."/>
            <person name="Roehrig J."/>
            <person name="Ruller R."/>
            <person name="Salamov A."/>
            <person name="Salih N.S."/>
            <person name="Samson R.A."/>
            <person name="Sandor E."/>
            <person name="Sanguinetti M."/>
            <person name="Schuetze T."/>
            <person name="Sepcic K."/>
            <person name="Shelest E."/>
            <person name="Sherlock G."/>
            <person name="Sophianopoulou V."/>
            <person name="Squina F.M."/>
            <person name="Sun H."/>
            <person name="Susca A."/>
            <person name="Todd R.B."/>
            <person name="Tsang A."/>
            <person name="Unkles S.E."/>
            <person name="van de Wiele N."/>
            <person name="van Rossen-Uffink D."/>
            <person name="Oliveira J.V."/>
            <person name="Vesth T.C."/>
            <person name="Visser J."/>
            <person name="Yu J.-H."/>
            <person name="Zhou M."/>
            <person name="Andersen M.R."/>
            <person name="Archer D.B."/>
            <person name="Baker S.E."/>
            <person name="Benoit I."/>
            <person name="Brakhage A.A."/>
            <person name="Braus G.H."/>
            <person name="Fischer R."/>
            <person name="Frisvad J.C."/>
            <person name="Goldman G.H."/>
            <person name="Houbraken J."/>
            <person name="Oakley B."/>
            <person name="Pocsi I."/>
            <person name="Scazzocchio C."/>
            <person name="Seiboth B."/>
            <person name="vanKuyk P.A."/>
            <person name="Wortman J."/>
            <person name="Dyer P.S."/>
            <person name="Grigoriev I.V."/>
        </authorList>
    </citation>
    <scope>NUCLEOTIDE SEQUENCE [LARGE SCALE GENOMIC DNA]</scope>
    <source>
        <strain evidence="2">CBS 516.65</strain>
    </source>
</reference>
<dbReference type="AlphaFoldDB" id="A0A1L9VI97"/>
<accession>A0A1L9VI97</accession>
<dbReference type="Proteomes" id="UP000184300">
    <property type="component" value="Unassembled WGS sequence"/>
</dbReference>
<dbReference type="OrthoDB" id="4436899at2759"/>